<evidence type="ECO:0000256" key="2">
    <source>
        <dbReference type="ARBA" id="ARBA00004123"/>
    </source>
</evidence>
<feature type="active site" description="Nucleophile" evidence="11">
    <location>
        <position position="14"/>
    </location>
</feature>
<feature type="active site" evidence="11 12">
    <location>
        <position position="134"/>
    </location>
</feature>
<dbReference type="InterPro" id="IPR001012">
    <property type="entry name" value="UBX_dom"/>
</dbReference>
<keyword evidence="5" id="KW-0833">Ubl conjugation pathway</keyword>
<feature type="active site" evidence="12">
    <location>
        <position position="119"/>
    </location>
</feature>
<keyword evidence="4" id="KW-0645">Protease</keyword>
<dbReference type="EC" id="3.4.19.12" evidence="3"/>
<name>A0A7S2CLB9_9EUKA</name>
<dbReference type="GO" id="GO:0005634">
    <property type="term" value="C:nucleus"/>
    <property type="evidence" value="ECO:0007669"/>
    <property type="project" value="UniProtKB-SubCell"/>
</dbReference>
<accession>A0A7S2CLB9</accession>
<evidence type="ECO:0000256" key="13">
    <source>
        <dbReference type="SAM" id="MobiDB-lite"/>
    </source>
</evidence>
<evidence type="ECO:0000256" key="1">
    <source>
        <dbReference type="ARBA" id="ARBA00000707"/>
    </source>
</evidence>
<evidence type="ECO:0000256" key="4">
    <source>
        <dbReference type="ARBA" id="ARBA00022670"/>
    </source>
</evidence>
<dbReference type="GO" id="GO:0006508">
    <property type="term" value="P:proteolysis"/>
    <property type="evidence" value="ECO:0007669"/>
    <property type="project" value="UniProtKB-KW"/>
</dbReference>
<dbReference type="GO" id="GO:0016579">
    <property type="term" value="P:protein deubiquitination"/>
    <property type="evidence" value="ECO:0007669"/>
    <property type="project" value="InterPro"/>
</dbReference>
<evidence type="ECO:0000256" key="12">
    <source>
        <dbReference type="PROSITE-ProRule" id="PRU00331"/>
    </source>
</evidence>
<dbReference type="GO" id="GO:0004843">
    <property type="term" value="F:cysteine-type deubiquitinase activity"/>
    <property type="evidence" value="ECO:0007669"/>
    <property type="project" value="UniProtKB-EC"/>
</dbReference>
<dbReference type="EMBL" id="HBGU01018124">
    <property type="protein sequence ID" value="CAD9429227.1"/>
    <property type="molecule type" value="Transcribed_RNA"/>
</dbReference>
<dbReference type="PANTHER" id="PTHR14159">
    <property type="entry name" value="ATAXIN-3-RELATED"/>
    <property type="match status" value="1"/>
</dbReference>
<evidence type="ECO:0000256" key="11">
    <source>
        <dbReference type="PIRSR" id="PIRSR633865-1"/>
    </source>
</evidence>
<dbReference type="CDD" id="cd01770">
    <property type="entry name" value="UBX_UBXN2"/>
    <property type="match status" value="1"/>
</dbReference>
<sequence length="354" mass="38170">MVIMYHERQEAALCGQHCLNNLLQGPYFSASSLAQIAQALDEQEAKLMLEAGMTSEARAFLSQESANVDPSGNFSIQVLSTALQNMFGIQLEDSRRPENKNAMQRPDSQTGFVLNRHSHWYCLRKLDNQWWSCNSTQSAPEKITSSGNFSGLASTLRELVSDNWTVFIVKGDKWPPPAPRNQGAPPSNWVDPAHPPPDPHDPHAEVAFSNKAARREDPKFTAFAGEGRTLGGGGGGSGGGAVDMSKLSEEEQLAMALSLSQNLAQQARVPSEALVLDEGAPTTTLQVRMGDGSRKIVKANHTHTVAQLKAHVATFAPGVSFSLKGGFPPKPLEDDSLSLADAKLLNESIVFSPA</sequence>
<evidence type="ECO:0000256" key="10">
    <source>
        <dbReference type="ARBA" id="ARBA00023242"/>
    </source>
</evidence>
<evidence type="ECO:0000256" key="3">
    <source>
        <dbReference type="ARBA" id="ARBA00012759"/>
    </source>
</evidence>
<evidence type="ECO:0000259" key="14">
    <source>
        <dbReference type="PROSITE" id="PS50033"/>
    </source>
</evidence>
<keyword evidence="9" id="KW-0804">Transcription</keyword>
<dbReference type="Gene3D" id="1.10.287.10">
    <property type="entry name" value="S15/NS1, RNA-binding"/>
    <property type="match status" value="1"/>
</dbReference>
<gene>
    <name evidence="16" type="ORF">CBRE1094_LOCUS9839</name>
</gene>
<comment type="catalytic activity">
    <reaction evidence="1">
        <text>Thiol-dependent hydrolysis of ester, thioester, amide, peptide and isopeptide bonds formed by the C-terminal Gly of ubiquitin (a 76-residue protein attached to proteins as an intracellular targeting signal).</text>
        <dbReference type="EC" id="3.4.19.12"/>
    </reaction>
</comment>
<evidence type="ECO:0000256" key="9">
    <source>
        <dbReference type="ARBA" id="ARBA00023163"/>
    </source>
</evidence>
<organism evidence="16">
    <name type="scientific">Haptolina brevifila</name>
    <dbReference type="NCBI Taxonomy" id="156173"/>
    <lineage>
        <taxon>Eukaryota</taxon>
        <taxon>Haptista</taxon>
        <taxon>Haptophyta</taxon>
        <taxon>Prymnesiophyceae</taxon>
        <taxon>Prymnesiales</taxon>
        <taxon>Prymnesiaceae</taxon>
        <taxon>Haptolina</taxon>
    </lineage>
</organism>
<dbReference type="Gene3D" id="3.10.20.90">
    <property type="entry name" value="Phosphatidylinositol 3-kinase Catalytic Subunit, Chain A, domain 1"/>
    <property type="match status" value="1"/>
</dbReference>
<reference evidence="16" key="1">
    <citation type="submission" date="2021-01" db="EMBL/GenBank/DDBJ databases">
        <authorList>
            <person name="Corre E."/>
            <person name="Pelletier E."/>
            <person name="Niang G."/>
            <person name="Scheremetjew M."/>
            <person name="Finn R."/>
            <person name="Kale V."/>
            <person name="Holt S."/>
            <person name="Cochrane G."/>
            <person name="Meng A."/>
            <person name="Brown T."/>
            <person name="Cohen L."/>
        </authorList>
    </citation>
    <scope>NUCLEOTIDE SEQUENCE</scope>
    <source>
        <strain evidence="16">UTEX LB 985</strain>
    </source>
</reference>
<comment type="subcellular location">
    <subcellularLocation>
        <location evidence="2">Nucleus</location>
    </subcellularLocation>
</comment>
<evidence type="ECO:0000256" key="7">
    <source>
        <dbReference type="ARBA" id="ARBA00022807"/>
    </source>
</evidence>
<dbReference type="Pfam" id="PF00789">
    <property type="entry name" value="UBX"/>
    <property type="match status" value="1"/>
</dbReference>
<keyword evidence="6 12" id="KW-0378">Hydrolase</keyword>
<dbReference type="Gene3D" id="3.90.70.40">
    <property type="match status" value="1"/>
</dbReference>
<feature type="active site" evidence="12">
    <location>
        <position position="14"/>
    </location>
</feature>
<dbReference type="PRINTS" id="PR01233">
    <property type="entry name" value="JOSEPHIN"/>
</dbReference>
<dbReference type="AlphaFoldDB" id="A0A7S2CLB9"/>
<keyword evidence="7" id="KW-0788">Thiol protease</keyword>
<dbReference type="Pfam" id="PF02099">
    <property type="entry name" value="Josephin"/>
    <property type="match status" value="1"/>
</dbReference>
<evidence type="ECO:0000259" key="15">
    <source>
        <dbReference type="PROSITE" id="PS50957"/>
    </source>
</evidence>
<feature type="region of interest" description="Disordered" evidence="13">
    <location>
        <begin position="173"/>
        <end position="204"/>
    </location>
</feature>
<dbReference type="SMART" id="SM01246">
    <property type="entry name" value="Josephin"/>
    <property type="match status" value="1"/>
</dbReference>
<dbReference type="PROSITE" id="PS50957">
    <property type="entry name" value="JOSEPHIN"/>
    <property type="match status" value="1"/>
</dbReference>
<evidence type="ECO:0000256" key="5">
    <source>
        <dbReference type="ARBA" id="ARBA00022786"/>
    </source>
</evidence>
<proteinExistence type="predicted"/>
<evidence type="ECO:0000256" key="8">
    <source>
        <dbReference type="ARBA" id="ARBA00023015"/>
    </source>
</evidence>
<protein>
    <recommendedName>
        <fullName evidence="3">ubiquitinyl hydrolase 1</fullName>
        <ecNumber evidence="3">3.4.19.12</ecNumber>
    </recommendedName>
</protein>
<dbReference type="PROSITE" id="PS50033">
    <property type="entry name" value="UBX"/>
    <property type="match status" value="1"/>
</dbReference>
<dbReference type="InterPro" id="IPR033865">
    <property type="entry name" value="Ataxin-3"/>
</dbReference>
<evidence type="ECO:0000313" key="16">
    <source>
        <dbReference type="EMBL" id="CAD9429227.1"/>
    </source>
</evidence>
<dbReference type="PANTHER" id="PTHR14159:SF0">
    <property type="entry name" value="ATAXIN-3-RELATED"/>
    <property type="match status" value="1"/>
</dbReference>
<keyword evidence="10" id="KW-0539">Nucleus</keyword>
<keyword evidence="8" id="KW-0805">Transcription regulation</keyword>
<feature type="domain" description="Josephin" evidence="15">
    <location>
        <begin position="1"/>
        <end position="184"/>
    </location>
</feature>
<dbReference type="SUPFAM" id="SSF54236">
    <property type="entry name" value="Ubiquitin-like"/>
    <property type="match status" value="1"/>
</dbReference>
<feature type="domain" description="UBX" evidence="14">
    <location>
        <begin position="278"/>
        <end position="352"/>
    </location>
</feature>
<dbReference type="InterPro" id="IPR006155">
    <property type="entry name" value="Josephin"/>
</dbReference>
<evidence type="ECO:0000256" key="6">
    <source>
        <dbReference type="ARBA" id="ARBA00022801"/>
    </source>
</evidence>
<dbReference type="InterPro" id="IPR029071">
    <property type="entry name" value="Ubiquitin-like_domsf"/>
</dbReference>
<feature type="active site" description="Proton acceptor" evidence="11">
    <location>
        <position position="119"/>
    </location>
</feature>